<name>A0ABZ1YS03_9NOCA</name>
<reference evidence="7" key="1">
    <citation type="submission" date="2022-10" db="EMBL/GenBank/DDBJ databases">
        <title>The complete genomes of actinobacterial strains from the NBC collection.</title>
        <authorList>
            <person name="Joergensen T.S."/>
            <person name="Alvarez Arevalo M."/>
            <person name="Sterndorff E.B."/>
            <person name="Faurdal D."/>
            <person name="Vuksanovic O."/>
            <person name="Mourched A.-S."/>
            <person name="Charusanti P."/>
            <person name="Shaw S."/>
            <person name="Blin K."/>
            <person name="Weber T."/>
        </authorList>
    </citation>
    <scope>NUCLEOTIDE SEQUENCE</scope>
    <source>
        <strain evidence="7">NBC_01482</strain>
    </source>
</reference>
<keyword evidence="3" id="KW-0479">Metal-binding</keyword>
<keyword evidence="4" id="KW-0408">Iron</keyword>
<dbReference type="InterPro" id="IPR006638">
    <property type="entry name" value="Elp3/MiaA/NifB-like_rSAM"/>
</dbReference>
<evidence type="ECO:0000256" key="4">
    <source>
        <dbReference type="ARBA" id="ARBA00023004"/>
    </source>
</evidence>
<dbReference type="InterPro" id="IPR007197">
    <property type="entry name" value="rSAM"/>
</dbReference>
<organism evidence="7 8">
    <name type="scientific">Nocardia vinacea</name>
    <dbReference type="NCBI Taxonomy" id="96468"/>
    <lineage>
        <taxon>Bacteria</taxon>
        <taxon>Bacillati</taxon>
        <taxon>Actinomycetota</taxon>
        <taxon>Actinomycetes</taxon>
        <taxon>Mycobacteriales</taxon>
        <taxon>Nocardiaceae</taxon>
        <taxon>Nocardia</taxon>
    </lineage>
</organism>
<dbReference type="SFLD" id="SFLDF00324">
    <property type="entry name" value="bacteriocin_maturation"/>
    <property type="match status" value="1"/>
</dbReference>
<dbReference type="NCBIfam" id="TIGR03975">
    <property type="entry name" value="rSAM_ocin_1"/>
    <property type="match status" value="1"/>
</dbReference>
<evidence type="ECO:0000256" key="2">
    <source>
        <dbReference type="ARBA" id="ARBA00022691"/>
    </source>
</evidence>
<evidence type="ECO:0000259" key="6">
    <source>
        <dbReference type="PROSITE" id="PS51918"/>
    </source>
</evidence>
<dbReference type="SUPFAM" id="SSF102114">
    <property type="entry name" value="Radical SAM enzymes"/>
    <property type="match status" value="1"/>
</dbReference>
<dbReference type="InterPro" id="IPR023404">
    <property type="entry name" value="rSAM_horseshoe"/>
</dbReference>
<keyword evidence="5" id="KW-0411">Iron-sulfur</keyword>
<keyword evidence="2" id="KW-0949">S-adenosyl-L-methionine</keyword>
<dbReference type="PANTHER" id="PTHR43409:SF7">
    <property type="entry name" value="BLL1977 PROTEIN"/>
    <property type="match status" value="1"/>
</dbReference>
<feature type="domain" description="Radical SAM core" evidence="6">
    <location>
        <begin position="277"/>
        <end position="508"/>
    </location>
</feature>
<dbReference type="Pfam" id="PF04055">
    <property type="entry name" value="Radical_SAM"/>
    <property type="match status" value="1"/>
</dbReference>
<dbReference type="CDD" id="cd01335">
    <property type="entry name" value="Radical_SAM"/>
    <property type="match status" value="1"/>
</dbReference>
<sequence>MTDRLLSLPWLEPRQAPLGLAIVQRHISDIPVDSKTYHPNIDFYLWISERYGPAAAEFAYSHDEVGEIICGLLWRALSSTDFSRAQTRGDILRAIDGLDLCPADDSMPAIEDALEASDFPKEFFWALANEFRTFTTDYFGKYFIEQCTIVGFTLTIAQTAASLAWAKIIKILAPDVIVVMGGSQCEDPMGLALFDAVPDIDIMVRGEADASLTPLFKALHESDVRQPIDLSDIPNLAWRDRMGTAHSTRQSATSMSDAKFPDYGDFRAAYKLFRSITGVPANFYVEGSRGCWWGERRQCTFCGIHSNAITFRQKSAGEVLKEVERILREQRTSRVVFADSIMSNEHMSDLLPALEQLADRFNVEFLTDVKNNLRKENIYALARAGFAMLQIGIESFSSNLLKRMEKGNSALQHVRAIKWCAEAGIFPYYHILTHVIGESVDDYEISLKYATAISHLPPPSGVFPIELNRYAPYFEQWKSLGFDRPKPALFYAAMFGNSAPDLEEFAYRFRGQHPSTLTDDLEAARTALSDYVKHDWPSRYDENSFLYRVGLDHVEILRRGQDPLNLLLEGPQADLFLAIDGIRAKSGLLRDFSGKLNDDELSRLLGEWEDSGVTLSEGGRYLALPVRELRLRPSHVMTSMPTLSVTRA</sequence>
<dbReference type="RefSeq" id="WP_329409413.1">
    <property type="nucleotide sequence ID" value="NZ_CP109441.1"/>
</dbReference>
<accession>A0ABZ1YS03</accession>
<dbReference type="EMBL" id="CP109441">
    <property type="protein sequence ID" value="WUV45898.1"/>
    <property type="molecule type" value="Genomic_DNA"/>
</dbReference>
<dbReference type="PROSITE" id="PS51918">
    <property type="entry name" value="RADICAL_SAM"/>
    <property type="match status" value="1"/>
</dbReference>
<keyword evidence="8" id="KW-1185">Reference proteome</keyword>
<dbReference type="InterPro" id="IPR023984">
    <property type="entry name" value="rSAM_ocin_1"/>
</dbReference>
<dbReference type="InterPro" id="IPR058240">
    <property type="entry name" value="rSAM_sf"/>
</dbReference>
<evidence type="ECO:0000256" key="5">
    <source>
        <dbReference type="ARBA" id="ARBA00023014"/>
    </source>
</evidence>
<dbReference type="SFLD" id="SFLDS00029">
    <property type="entry name" value="Radical_SAM"/>
    <property type="match status" value="1"/>
</dbReference>
<dbReference type="InterPro" id="IPR051198">
    <property type="entry name" value="BchE-like"/>
</dbReference>
<evidence type="ECO:0000313" key="7">
    <source>
        <dbReference type="EMBL" id="WUV45898.1"/>
    </source>
</evidence>
<gene>
    <name evidence="7" type="ORF">OG563_43635</name>
</gene>
<evidence type="ECO:0000256" key="3">
    <source>
        <dbReference type="ARBA" id="ARBA00022723"/>
    </source>
</evidence>
<comment type="cofactor">
    <cofactor evidence="1">
        <name>[4Fe-4S] cluster</name>
        <dbReference type="ChEBI" id="CHEBI:49883"/>
    </cofactor>
</comment>
<dbReference type="Gene3D" id="3.40.50.280">
    <property type="entry name" value="Cobalamin-binding domain"/>
    <property type="match status" value="1"/>
</dbReference>
<evidence type="ECO:0000313" key="8">
    <source>
        <dbReference type="Proteomes" id="UP001432062"/>
    </source>
</evidence>
<dbReference type="Gene3D" id="3.80.30.20">
    <property type="entry name" value="tm_1862 like domain"/>
    <property type="match status" value="1"/>
</dbReference>
<dbReference type="SMART" id="SM00729">
    <property type="entry name" value="Elp3"/>
    <property type="match status" value="1"/>
</dbReference>
<dbReference type="PANTHER" id="PTHR43409">
    <property type="entry name" value="ANAEROBIC MAGNESIUM-PROTOPORPHYRIN IX MONOMETHYL ESTER CYCLASE-RELATED"/>
    <property type="match status" value="1"/>
</dbReference>
<proteinExistence type="predicted"/>
<protein>
    <submittedName>
        <fullName evidence="7">RiPP maturation radical SAM C-methyltransferase</fullName>
    </submittedName>
</protein>
<dbReference type="SFLD" id="SFLDG01082">
    <property type="entry name" value="B12-binding_domain_containing"/>
    <property type="match status" value="1"/>
</dbReference>
<evidence type="ECO:0000256" key="1">
    <source>
        <dbReference type="ARBA" id="ARBA00001966"/>
    </source>
</evidence>
<dbReference type="Proteomes" id="UP001432062">
    <property type="component" value="Chromosome"/>
</dbReference>